<evidence type="ECO:0000256" key="1">
    <source>
        <dbReference type="SAM" id="MobiDB-lite"/>
    </source>
</evidence>
<reference evidence="3" key="1">
    <citation type="submission" date="2020-05" db="EMBL/GenBank/DDBJ databases">
        <authorList>
            <person name="Chiriac C."/>
            <person name="Salcher M."/>
            <person name="Ghai R."/>
            <person name="Kavagutti S V."/>
        </authorList>
    </citation>
    <scope>NUCLEOTIDE SEQUENCE</scope>
</reference>
<protein>
    <submittedName>
        <fullName evidence="3">Unannotated protein</fullName>
    </submittedName>
</protein>
<feature type="domain" description="Soluble ligand binding" evidence="2">
    <location>
        <begin position="38"/>
        <end position="92"/>
    </location>
</feature>
<dbReference type="PANTHER" id="PTHR21180:SF32">
    <property type="entry name" value="ENDONUCLEASE_EXONUCLEASE_PHOSPHATASE FAMILY DOMAIN-CONTAINING PROTEIN 1"/>
    <property type="match status" value="1"/>
</dbReference>
<dbReference type="Gene3D" id="1.10.150.320">
    <property type="entry name" value="Photosystem II 12 kDa extrinsic protein"/>
    <property type="match status" value="1"/>
</dbReference>
<sequence>MVFAIIVFTRSQPVSSQSPVPLGVPLSASPSPTLAALVVQVVGRVNKPGIVRLPQGARVADAVAAAGGLTRRTDPSSVNLARLVVDGEQIVIANSSAASAPPGASSPAAGVQSSGSPGALLDLNTATADQLEGLPGVGPVLAQRIVEQRTRIGRFASVEDLRQVSGIGAKKFADLAPLVRV</sequence>
<accession>A0A6J6W3H7</accession>
<organism evidence="3">
    <name type="scientific">freshwater metagenome</name>
    <dbReference type="NCBI Taxonomy" id="449393"/>
    <lineage>
        <taxon>unclassified sequences</taxon>
        <taxon>metagenomes</taxon>
        <taxon>ecological metagenomes</taxon>
    </lineage>
</organism>
<dbReference type="EMBL" id="CAEZZX010000083">
    <property type="protein sequence ID" value="CAB4777995.1"/>
    <property type="molecule type" value="Genomic_DNA"/>
</dbReference>
<dbReference type="GO" id="GO:0015627">
    <property type="term" value="C:type II protein secretion system complex"/>
    <property type="evidence" value="ECO:0007669"/>
    <property type="project" value="TreeGrafter"/>
</dbReference>
<dbReference type="AlphaFoldDB" id="A0A6J6W3H7"/>
<proteinExistence type="predicted"/>
<evidence type="ECO:0000313" key="3">
    <source>
        <dbReference type="EMBL" id="CAB4777995.1"/>
    </source>
</evidence>
<evidence type="ECO:0000259" key="2">
    <source>
        <dbReference type="Pfam" id="PF10531"/>
    </source>
</evidence>
<dbReference type="InterPro" id="IPR051675">
    <property type="entry name" value="Endo/Exo/Phosphatase_dom_1"/>
</dbReference>
<dbReference type="Pfam" id="PF10531">
    <property type="entry name" value="SLBB"/>
    <property type="match status" value="1"/>
</dbReference>
<dbReference type="GO" id="GO:0015628">
    <property type="term" value="P:protein secretion by the type II secretion system"/>
    <property type="evidence" value="ECO:0007669"/>
    <property type="project" value="TreeGrafter"/>
</dbReference>
<feature type="region of interest" description="Disordered" evidence="1">
    <location>
        <begin position="97"/>
        <end position="116"/>
    </location>
</feature>
<gene>
    <name evidence="3" type="ORF">UFOPK2938_00524</name>
</gene>
<name>A0A6J6W3H7_9ZZZZ</name>
<dbReference type="Gene3D" id="3.10.560.10">
    <property type="entry name" value="Outer membrane lipoprotein wza domain like"/>
    <property type="match status" value="1"/>
</dbReference>
<dbReference type="NCBIfam" id="TIGR00426">
    <property type="entry name" value="competence protein ComEA helix-hairpin-helix repeat region"/>
    <property type="match status" value="1"/>
</dbReference>
<dbReference type="SUPFAM" id="SSF47781">
    <property type="entry name" value="RuvA domain 2-like"/>
    <property type="match status" value="1"/>
</dbReference>
<dbReference type="InterPro" id="IPR010994">
    <property type="entry name" value="RuvA_2-like"/>
</dbReference>
<dbReference type="Pfam" id="PF12836">
    <property type="entry name" value="HHH_3"/>
    <property type="match status" value="1"/>
</dbReference>
<dbReference type="PANTHER" id="PTHR21180">
    <property type="entry name" value="ENDONUCLEASE/EXONUCLEASE/PHOSPHATASE FAMILY DOMAIN-CONTAINING PROTEIN 1"/>
    <property type="match status" value="1"/>
</dbReference>
<dbReference type="InterPro" id="IPR019554">
    <property type="entry name" value="Soluble_ligand-bd"/>
</dbReference>
<dbReference type="InterPro" id="IPR004509">
    <property type="entry name" value="Competence_ComEA_HhH"/>
</dbReference>